<dbReference type="EMBL" id="JAGPYM010000003">
    <property type="protein sequence ID" value="KAH6897351.1"/>
    <property type="molecule type" value="Genomic_DNA"/>
</dbReference>
<keyword evidence="3" id="KW-1185">Reference proteome</keyword>
<sequence length="242" mass="26500">MLDACNTINPATERDLHQAQRRKKKKESLSNSPFCSRPRSALVTNLHFAAVSCISYTPYIVISDHPFRPTRSPALTSSLPHSSSPLRTPKLKHLCWPFCQALDPDLQRHQSTIPPPSVQVGQVHSSLTRGSNLSPPGKYPCNTDCVVQTPLNVTVFSSPGTPPVSVRLLTLKHHRLLTSSPRLKPHAPTATVTSGALSDLLLLSCVQPYSPYCIQHPCCSDIDSPLATVFRFPPSSPAFDPR</sequence>
<feature type="region of interest" description="Disordered" evidence="1">
    <location>
        <begin position="1"/>
        <end position="36"/>
    </location>
</feature>
<accession>A0A9P9AS20</accession>
<feature type="compositionally biased region" description="Polar residues" evidence="1">
    <location>
        <begin position="1"/>
        <end position="10"/>
    </location>
</feature>
<organism evidence="2 3">
    <name type="scientific">Thelonectria olida</name>
    <dbReference type="NCBI Taxonomy" id="1576542"/>
    <lineage>
        <taxon>Eukaryota</taxon>
        <taxon>Fungi</taxon>
        <taxon>Dikarya</taxon>
        <taxon>Ascomycota</taxon>
        <taxon>Pezizomycotina</taxon>
        <taxon>Sordariomycetes</taxon>
        <taxon>Hypocreomycetidae</taxon>
        <taxon>Hypocreales</taxon>
        <taxon>Nectriaceae</taxon>
        <taxon>Thelonectria</taxon>
    </lineage>
</organism>
<dbReference type="Proteomes" id="UP000777438">
    <property type="component" value="Unassembled WGS sequence"/>
</dbReference>
<evidence type="ECO:0000313" key="3">
    <source>
        <dbReference type="Proteomes" id="UP000777438"/>
    </source>
</evidence>
<gene>
    <name evidence="2" type="ORF">B0T10DRAFT_183164</name>
</gene>
<comment type="caution">
    <text evidence="2">The sequence shown here is derived from an EMBL/GenBank/DDBJ whole genome shotgun (WGS) entry which is preliminary data.</text>
</comment>
<evidence type="ECO:0000256" key="1">
    <source>
        <dbReference type="SAM" id="MobiDB-lite"/>
    </source>
</evidence>
<protein>
    <submittedName>
        <fullName evidence="2">Uncharacterized protein</fullName>
    </submittedName>
</protein>
<evidence type="ECO:0000313" key="2">
    <source>
        <dbReference type="EMBL" id="KAH6897351.1"/>
    </source>
</evidence>
<reference evidence="2 3" key="1">
    <citation type="journal article" date="2021" name="Nat. Commun.">
        <title>Genetic determinants of endophytism in the Arabidopsis root mycobiome.</title>
        <authorList>
            <person name="Mesny F."/>
            <person name="Miyauchi S."/>
            <person name="Thiergart T."/>
            <person name="Pickel B."/>
            <person name="Atanasova L."/>
            <person name="Karlsson M."/>
            <person name="Huettel B."/>
            <person name="Barry K.W."/>
            <person name="Haridas S."/>
            <person name="Chen C."/>
            <person name="Bauer D."/>
            <person name="Andreopoulos W."/>
            <person name="Pangilinan J."/>
            <person name="LaButti K."/>
            <person name="Riley R."/>
            <person name="Lipzen A."/>
            <person name="Clum A."/>
            <person name="Drula E."/>
            <person name="Henrissat B."/>
            <person name="Kohler A."/>
            <person name="Grigoriev I.V."/>
            <person name="Martin F.M."/>
            <person name="Hacquard S."/>
        </authorList>
    </citation>
    <scope>NUCLEOTIDE SEQUENCE [LARGE SCALE GENOMIC DNA]</scope>
    <source>
        <strain evidence="2 3">MPI-CAGE-CH-0241</strain>
    </source>
</reference>
<name>A0A9P9AS20_9HYPO</name>
<proteinExistence type="predicted"/>
<dbReference type="AlphaFoldDB" id="A0A9P9AS20"/>